<dbReference type="SMART" id="SM00644">
    <property type="entry name" value="Ami_2"/>
    <property type="match status" value="1"/>
</dbReference>
<dbReference type="InterPro" id="IPR002502">
    <property type="entry name" value="Amidase_domain"/>
</dbReference>
<dbReference type="PANTHER" id="PTHR11022:SF41">
    <property type="entry name" value="PEPTIDOGLYCAN-RECOGNITION PROTEIN LC-RELATED"/>
    <property type="match status" value="1"/>
</dbReference>
<keyword evidence="3" id="KW-0391">Immunity</keyword>
<dbReference type="Pfam" id="PF01510">
    <property type="entry name" value="Amidase_2"/>
    <property type="match status" value="1"/>
</dbReference>
<evidence type="ECO:0000256" key="2">
    <source>
        <dbReference type="ARBA" id="ARBA00022588"/>
    </source>
</evidence>
<evidence type="ECO:0000259" key="5">
    <source>
        <dbReference type="SMART" id="SM00644"/>
    </source>
</evidence>
<dbReference type="InterPro" id="IPR015510">
    <property type="entry name" value="PGRP"/>
</dbReference>
<keyword evidence="4" id="KW-0812">Transmembrane</keyword>
<comment type="similarity">
    <text evidence="1">Belongs to the N-acetylmuramoyl-L-alanine amidase 2 family.</text>
</comment>
<feature type="domain" description="N-acetylmuramoyl-L-alanine amidase" evidence="5">
    <location>
        <begin position="119"/>
        <end position="256"/>
    </location>
</feature>
<dbReference type="SMART" id="SM00701">
    <property type="entry name" value="PGRP"/>
    <property type="match status" value="1"/>
</dbReference>
<accession>A0ABM3FMB9</accession>
<keyword evidence="7" id="KW-1185">Reference proteome</keyword>
<organism evidence="7 8">
    <name type="scientific">Neodiprion lecontei</name>
    <name type="common">Redheaded pine sawfly</name>
    <dbReference type="NCBI Taxonomy" id="441921"/>
    <lineage>
        <taxon>Eukaryota</taxon>
        <taxon>Metazoa</taxon>
        <taxon>Ecdysozoa</taxon>
        <taxon>Arthropoda</taxon>
        <taxon>Hexapoda</taxon>
        <taxon>Insecta</taxon>
        <taxon>Pterygota</taxon>
        <taxon>Neoptera</taxon>
        <taxon>Endopterygota</taxon>
        <taxon>Hymenoptera</taxon>
        <taxon>Tenthredinoidea</taxon>
        <taxon>Diprionidae</taxon>
        <taxon>Diprioninae</taxon>
        <taxon>Neodiprion</taxon>
    </lineage>
</organism>
<keyword evidence="4" id="KW-0472">Membrane</keyword>
<protein>
    <submittedName>
        <fullName evidence="8">Peptidoglycan recognition protein isoform X1</fullName>
    </submittedName>
</protein>
<keyword evidence="4" id="KW-1133">Transmembrane helix</keyword>
<evidence type="ECO:0000313" key="8">
    <source>
        <dbReference type="RefSeq" id="XP_046589166.1"/>
    </source>
</evidence>
<feature type="domain" description="Peptidoglycan recognition protein family" evidence="6">
    <location>
        <begin position="107"/>
        <end position="250"/>
    </location>
</feature>
<dbReference type="InterPro" id="IPR006619">
    <property type="entry name" value="PGRP_domain_met/bac"/>
</dbReference>
<dbReference type="GeneID" id="107216706"/>
<dbReference type="Proteomes" id="UP000829291">
    <property type="component" value="Chromosome 2"/>
</dbReference>
<dbReference type="CDD" id="cd06583">
    <property type="entry name" value="PGRP"/>
    <property type="match status" value="1"/>
</dbReference>
<dbReference type="PANTHER" id="PTHR11022">
    <property type="entry name" value="PEPTIDOGLYCAN RECOGNITION PROTEIN"/>
    <property type="match status" value="1"/>
</dbReference>
<evidence type="ECO:0000259" key="6">
    <source>
        <dbReference type="SMART" id="SM00701"/>
    </source>
</evidence>
<proteinExistence type="inferred from homology"/>
<name>A0ABM3FMB9_NEOLC</name>
<sequence>MGYELRRDNPATDADTSKVLGTQRRVILLTWQILAFILGLFLIAAVITILALLRRDSCCSSPSYDYPESLISSMDGDDLPSNLPLTQVNTTFSDSPTNISGLPINNLRFVTRNEWGAQPPTEPLGKLKHPVPYVIISHTATEFCDTQSTCTFRVRFAQVFHMESRNCSDIAYNFLIGGDAYAYIGRGWDHVGAHAYGYNSRSIGISFIGTYNTVAPSDHQMNALQQLIEIGVKSGKIAADYKLLGHRQVSKTPSPGDALYNIITTWPHWSPTL</sequence>
<dbReference type="Gene3D" id="3.40.80.10">
    <property type="entry name" value="Peptidoglycan recognition protein-like"/>
    <property type="match status" value="1"/>
</dbReference>
<keyword evidence="2" id="KW-0399">Innate immunity</keyword>
<evidence type="ECO:0000256" key="4">
    <source>
        <dbReference type="SAM" id="Phobius"/>
    </source>
</evidence>
<evidence type="ECO:0000313" key="7">
    <source>
        <dbReference type="Proteomes" id="UP000829291"/>
    </source>
</evidence>
<dbReference type="RefSeq" id="XP_046589166.1">
    <property type="nucleotide sequence ID" value="XM_046733210.1"/>
</dbReference>
<feature type="transmembrane region" description="Helical" evidence="4">
    <location>
        <begin position="26"/>
        <end position="53"/>
    </location>
</feature>
<dbReference type="SUPFAM" id="SSF55846">
    <property type="entry name" value="N-acetylmuramoyl-L-alanine amidase-like"/>
    <property type="match status" value="1"/>
</dbReference>
<dbReference type="InterPro" id="IPR036505">
    <property type="entry name" value="Amidase/PGRP_sf"/>
</dbReference>
<evidence type="ECO:0000256" key="1">
    <source>
        <dbReference type="ARBA" id="ARBA00007553"/>
    </source>
</evidence>
<evidence type="ECO:0000256" key="3">
    <source>
        <dbReference type="ARBA" id="ARBA00022859"/>
    </source>
</evidence>
<reference evidence="8" key="1">
    <citation type="submission" date="2025-08" db="UniProtKB">
        <authorList>
            <consortium name="RefSeq"/>
        </authorList>
    </citation>
    <scope>IDENTIFICATION</scope>
    <source>
        <tissue evidence="8">Thorax and Abdomen</tissue>
    </source>
</reference>
<gene>
    <name evidence="8" type="primary">LOC107216706</name>
</gene>